<organism evidence="7 8">
    <name type="scientific">Flavobacterium ponti</name>
    <dbReference type="NCBI Taxonomy" id="665133"/>
    <lineage>
        <taxon>Bacteria</taxon>
        <taxon>Pseudomonadati</taxon>
        <taxon>Bacteroidota</taxon>
        <taxon>Flavobacteriia</taxon>
        <taxon>Flavobacteriales</taxon>
        <taxon>Flavobacteriaceae</taxon>
        <taxon>Flavobacterium</taxon>
    </lineage>
</organism>
<dbReference type="InterPro" id="IPR046357">
    <property type="entry name" value="PPIase_dom_sf"/>
</dbReference>
<dbReference type="Proteomes" id="UP001595885">
    <property type="component" value="Unassembled WGS sequence"/>
</dbReference>
<dbReference type="EMBL" id="JBHSGW010000026">
    <property type="protein sequence ID" value="MFC4740552.1"/>
    <property type="molecule type" value="Genomic_DNA"/>
</dbReference>
<comment type="similarity">
    <text evidence="4">Belongs to the FKBP-type PPIase family.</text>
</comment>
<evidence type="ECO:0000256" key="3">
    <source>
        <dbReference type="PROSITE-ProRule" id="PRU00277"/>
    </source>
</evidence>
<keyword evidence="8" id="KW-1185">Reference proteome</keyword>
<dbReference type="Gene3D" id="4.10.1080.10">
    <property type="entry name" value="TSP type-3 repeat"/>
    <property type="match status" value="1"/>
</dbReference>
<keyword evidence="3 4" id="KW-0413">Isomerase</keyword>
<comment type="catalytic activity">
    <reaction evidence="1 3 4">
        <text>[protein]-peptidylproline (omega=180) = [protein]-peptidylproline (omega=0)</text>
        <dbReference type="Rhea" id="RHEA:16237"/>
        <dbReference type="Rhea" id="RHEA-COMP:10747"/>
        <dbReference type="Rhea" id="RHEA-COMP:10748"/>
        <dbReference type="ChEBI" id="CHEBI:83833"/>
        <dbReference type="ChEBI" id="CHEBI:83834"/>
        <dbReference type="EC" id="5.2.1.8"/>
    </reaction>
</comment>
<dbReference type="Gene3D" id="3.10.50.40">
    <property type="match status" value="1"/>
</dbReference>
<dbReference type="GO" id="GO:0003755">
    <property type="term" value="F:peptidyl-prolyl cis-trans isomerase activity"/>
    <property type="evidence" value="ECO:0007669"/>
    <property type="project" value="UniProtKB-EC"/>
</dbReference>
<evidence type="ECO:0000313" key="8">
    <source>
        <dbReference type="Proteomes" id="UP001595885"/>
    </source>
</evidence>
<evidence type="ECO:0000256" key="4">
    <source>
        <dbReference type="RuleBase" id="RU003915"/>
    </source>
</evidence>
<feature type="signal peptide" evidence="5">
    <location>
        <begin position="1"/>
        <end position="18"/>
    </location>
</feature>
<evidence type="ECO:0000256" key="2">
    <source>
        <dbReference type="ARBA" id="ARBA00023110"/>
    </source>
</evidence>
<sequence>MKNIFKALSFVVLATLFAGCPKDDTITAQPPKPYSEQYPIDKAAIDDFLATHYVTVDAEYNTTFTLIEAGGTEIPIKDRTDILKSIEVDRNDLTYTLYYLELNEGIGEQPIKVDSAFVSYKGTLFDGTVFDTAESPVWFNLQDVIPGWGEIVPKFKIGNSIENPDGTVTYENYGAGVMFLPSSFAYYGSSIGAIPSYAPLIFNFKLIGQKHIDHDSDRVLSVYEYYDPSKTDGSLLDTDGDGVPDYLDVDDDNDGVITKEEVKYFDTNGDKQYYDFANIPTCSGGSLKKHLDPSCQ</sequence>
<evidence type="ECO:0000256" key="5">
    <source>
        <dbReference type="SAM" id="SignalP"/>
    </source>
</evidence>
<dbReference type="RefSeq" id="WP_379742160.1">
    <property type="nucleotide sequence ID" value="NZ_JBHSGW010000026.1"/>
</dbReference>
<evidence type="ECO:0000313" key="7">
    <source>
        <dbReference type="EMBL" id="MFC4740552.1"/>
    </source>
</evidence>
<feature type="domain" description="PPIase FKBP-type" evidence="6">
    <location>
        <begin position="113"/>
        <end position="210"/>
    </location>
</feature>
<accession>A0ABV9P4R1</accession>
<dbReference type="PROSITE" id="PS00018">
    <property type="entry name" value="EF_HAND_1"/>
    <property type="match status" value="1"/>
</dbReference>
<feature type="chain" id="PRO_5046477982" description="Peptidyl-prolyl cis-trans isomerase" evidence="5">
    <location>
        <begin position="19"/>
        <end position="296"/>
    </location>
</feature>
<keyword evidence="2 3" id="KW-0697">Rotamase</keyword>
<keyword evidence="5" id="KW-0732">Signal</keyword>
<dbReference type="InterPro" id="IPR018247">
    <property type="entry name" value="EF_Hand_1_Ca_BS"/>
</dbReference>
<dbReference type="SUPFAM" id="SSF54534">
    <property type="entry name" value="FKBP-like"/>
    <property type="match status" value="1"/>
</dbReference>
<dbReference type="InterPro" id="IPR001179">
    <property type="entry name" value="PPIase_FKBP_dom"/>
</dbReference>
<proteinExistence type="inferred from homology"/>
<name>A0ABV9P4R1_9FLAO</name>
<evidence type="ECO:0000259" key="6">
    <source>
        <dbReference type="PROSITE" id="PS50059"/>
    </source>
</evidence>
<dbReference type="PROSITE" id="PS51257">
    <property type="entry name" value="PROKAR_LIPOPROTEIN"/>
    <property type="match status" value="1"/>
</dbReference>
<evidence type="ECO:0000256" key="1">
    <source>
        <dbReference type="ARBA" id="ARBA00000971"/>
    </source>
</evidence>
<dbReference type="SUPFAM" id="SSF103647">
    <property type="entry name" value="TSP type-3 repeat"/>
    <property type="match status" value="1"/>
</dbReference>
<dbReference type="Pfam" id="PF00254">
    <property type="entry name" value="FKBP_C"/>
    <property type="match status" value="1"/>
</dbReference>
<gene>
    <name evidence="7" type="ORF">ACFO3U_11160</name>
</gene>
<dbReference type="PROSITE" id="PS50059">
    <property type="entry name" value="FKBP_PPIASE"/>
    <property type="match status" value="1"/>
</dbReference>
<dbReference type="EC" id="5.2.1.8" evidence="4"/>
<reference evidence="8" key="1">
    <citation type="journal article" date="2019" name="Int. J. Syst. Evol. Microbiol.">
        <title>The Global Catalogue of Microorganisms (GCM) 10K type strain sequencing project: providing services to taxonomists for standard genome sequencing and annotation.</title>
        <authorList>
            <consortium name="The Broad Institute Genomics Platform"/>
            <consortium name="The Broad Institute Genome Sequencing Center for Infectious Disease"/>
            <person name="Wu L."/>
            <person name="Ma J."/>
        </authorList>
    </citation>
    <scope>NUCLEOTIDE SEQUENCE [LARGE SCALE GENOMIC DNA]</scope>
    <source>
        <strain evidence="8">CCUG 50349</strain>
    </source>
</reference>
<protein>
    <recommendedName>
        <fullName evidence="4">Peptidyl-prolyl cis-trans isomerase</fullName>
        <ecNumber evidence="4">5.2.1.8</ecNumber>
    </recommendedName>
</protein>
<comment type="caution">
    <text evidence="7">The sequence shown here is derived from an EMBL/GenBank/DDBJ whole genome shotgun (WGS) entry which is preliminary data.</text>
</comment>
<dbReference type="InterPro" id="IPR028974">
    <property type="entry name" value="TSP_type-3_rpt"/>
</dbReference>